<name>A0ABX5S4P1_9BURK</name>
<evidence type="ECO:0000313" key="3">
    <source>
        <dbReference type="EMBL" id="QBQ35296.1"/>
    </source>
</evidence>
<dbReference type="EMBL" id="CP038026">
    <property type="protein sequence ID" value="QBQ35296.1"/>
    <property type="molecule type" value="Genomic_DNA"/>
</dbReference>
<evidence type="ECO:0000256" key="1">
    <source>
        <dbReference type="SAM" id="MobiDB-lite"/>
    </source>
</evidence>
<evidence type="ECO:0000313" key="4">
    <source>
        <dbReference type="Proteomes" id="UP000294359"/>
    </source>
</evidence>
<keyword evidence="4" id="KW-1185">Reference proteome</keyword>
<accession>A0ABX5S4P1</accession>
<dbReference type="Pfam" id="PF14020">
    <property type="entry name" value="DUF4236"/>
    <property type="match status" value="1"/>
</dbReference>
<evidence type="ECO:0000259" key="2">
    <source>
        <dbReference type="Pfam" id="PF14020"/>
    </source>
</evidence>
<sequence>MALRFRKSFKLAPGVRMNVSSSGMSWNLGPRGASVSIGKRGTYLNASLPGTGLSSRTRLDRPSAATPSRAPAPMVTMKLTLDLSDEGEMRYLDQAGNEVPAQIIAEARRQQGDKIRQMLETKCDEMNANITALGQLHWDTPDPAAPVAFVPPAFAQTPPPEPEKAVVGFAERLIPGRRQAVDGENSRRRAEYEAQLSQFEKEKSAHDGWRVEKRILFSGAIAGNPEPMQQLLEQRLGEIVWPKETLIAIDVSPNGRVLFLDVDLPEVEDMPTKRASLPARSWELALRDVGEVATRRLYQAHIHSLGFRVVGEAFAALPTVHTVVVSGYSQRADKATGTVSDEYLYSARIDRGQWSGINFAALDQVDPVEAFTRFELRRNMTATGVFKPVVPIPAG</sequence>
<proteinExistence type="predicted"/>
<reference evidence="3 4" key="1">
    <citation type="submission" date="2019-03" db="EMBL/GenBank/DDBJ databases">
        <title>Draft Genome Sequences of Six Type Strains of the Genus Massilia.</title>
        <authorList>
            <person name="Miess H."/>
            <person name="Frediansyhah A."/>
            <person name="Gross H."/>
        </authorList>
    </citation>
    <scope>NUCLEOTIDE SEQUENCE [LARGE SCALE GENOMIC DNA]</scope>
    <source>
        <strain evidence="3 4">DSM 17505</strain>
    </source>
</reference>
<feature type="domain" description="DUF4236" evidence="2">
    <location>
        <begin position="3"/>
        <end position="56"/>
    </location>
</feature>
<dbReference type="Proteomes" id="UP000294359">
    <property type="component" value="Chromosome"/>
</dbReference>
<organism evidence="3 4">
    <name type="scientific">Pseudoduganella plicata</name>
    <dbReference type="NCBI Taxonomy" id="321984"/>
    <lineage>
        <taxon>Bacteria</taxon>
        <taxon>Pseudomonadati</taxon>
        <taxon>Pseudomonadota</taxon>
        <taxon>Betaproteobacteria</taxon>
        <taxon>Burkholderiales</taxon>
        <taxon>Oxalobacteraceae</taxon>
        <taxon>Telluria group</taxon>
        <taxon>Pseudoduganella</taxon>
    </lineage>
</organism>
<gene>
    <name evidence="3" type="ORF">E1742_03295</name>
</gene>
<dbReference type="InterPro" id="IPR025330">
    <property type="entry name" value="DUF4236"/>
</dbReference>
<protein>
    <submittedName>
        <fullName evidence="3">DUF4236 domain-containing protein</fullName>
    </submittedName>
</protein>
<feature type="region of interest" description="Disordered" evidence="1">
    <location>
        <begin position="48"/>
        <end position="70"/>
    </location>
</feature>